<name>A0A0E0J7C1_ORYNI</name>
<dbReference type="HOGENOM" id="CLU_928679_0_0_1"/>
<dbReference type="PANTHER" id="PTHR33065">
    <property type="entry name" value="OS07G0486400 PROTEIN"/>
    <property type="match status" value="1"/>
</dbReference>
<protein>
    <recommendedName>
        <fullName evidence="2">DUF6598 domain-containing protein</fullName>
    </recommendedName>
</protein>
<reference evidence="3" key="2">
    <citation type="submission" date="2018-04" db="EMBL/GenBank/DDBJ databases">
        <title>OnivRS2 (Oryza nivara Reference Sequence Version 2).</title>
        <authorList>
            <person name="Zhang J."/>
            <person name="Kudrna D."/>
            <person name="Lee S."/>
            <person name="Talag J."/>
            <person name="Rajasekar S."/>
            <person name="Welchert J."/>
            <person name="Hsing Y.-I."/>
            <person name="Wing R.A."/>
        </authorList>
    </citation>
    <scope>NUCLEOTIDE SEQUENCE [LARGE SCALE GENOMIC DNA]</scope>
    <source>
        <strain evidence="3">SL10</strain>
    </source>
</reference>
<accession>A0A0E0J7C1</accession>
<keyword evidence="4" id="KW-1185">Reference proteome</keyword>
<dbReference type="Pfam" id="PF20241">
    <property type="entry name" value="DUF6598"/>
    <property type="match status" value="1"/>
</dbReference>
<dbReference type="eggNOG" id="ENOG502R5M8">
    <property type="taxonomic scope" value="Eukaryota"/>
</dbReference>
<reference evidence="3" key="1">
    <citation type="submission" date="2015-04" db="UniProtKB">
        <authorList>
            <consortium name="EnsemblPlants"/>
        </authorList>
    </citation>
    <scope>IDENTIFICATION</scope>
    <source>
        <strain evidence="3">SL10</strain>
    </source>
</reference>
<evidence type="ECO:0000256" key="1">
    <source>
        <dbReference type="SAM" id="MobiDB-lite"/>
    </source>
</evidence>
<feature type="domain" description="DUF6598" evidence="2">
    <location>
        <begin position="119"/>
        <end position="170"/>
    </location>
</feature>
<organism evidence="3">
    <name type="scientific">Oryza nivara</name>
    <name type="common">Indian wild rice</name>
    <name type="synonym">Oryza sativa f. spontanea</name>
    <dbReference type="NCBI Taxonomy" id="4536"/>
    <lineage>
        <taxon>Eukaryota</taxon>
        <taxon>Viridiplantae</taxon>
        <taxon>Streptophyta</taxon>
        <taxon>Embryophyta</taxon>
        <taxon>Tracheophyta</taxon>
        <taxon>Spermatophyta</taxon>
        <taxon>Magnoliopsida</taxon>
        <taxon>Liliopsida</taxon>
        <taxon>Poales</taxon>
        <taxon>Poaceae</taxon>
        <taxon>BOP clade</taxon>
        <taxon>Oryzoideae</taxon>
        <taxon>Oryzeae</taxon>
        <taxon>Oryzinae</taxon>
        <taxon>Oryza</taxon>
    </lineage>
</organism>
<dbReference type="AlphaFoldDB" id="A0A0E0J7C1"/>
<dbReference type="Proteomes" id="UP000006591">
    <property type="component" value="Chromosome 12"/>
</dbReference>
<evidence type="ECO:0000259" key="2">
    <source>
        <dbReference type="Pfam" id="PF20241"/>
    </source>
</evidence>
<sequence>MEVDMEAEGASGKLGHKRADLEKPTEEERASNGGGDAAKTPSEDHHDSARRRAMAMENDDDDDDEYYDEPLPNPLDAYRQSWARSYGTNGATFEDETDLPPMPNTDIPVLPPSAQPMETMQVFTVKVTQITGGLRWPLGVYGVVAVRDSMDHKRNVLFRRGRNECQTLTSLQACGEEGDFCRHRWIPLAVSVALIPLTRHRTFSGATSLVGFLPLLSFSMATANNPGPLDLVPGFSPEDMDNPIHNAALSYVSYDRYVLDTSEVYFDDCIPLESYLNIRPMVTSDSYQFRSFGETNPSVTYLVATESCKKVIRTMLKGLRTNELRNLCFLDLNISNIFVSPTGKVKFKNISRV</sequence>
<evidence type="ECO:0000313" key="3">
    <source>
        <dbReference type="EnsemblPlants" id="ONIVA12G04040.4"/>
    </source>
</evidence>
<proteinExistence type="predicted"/>
<dbReference type="InterPro" id="IPR046533">
    <property type="entry name" value="DUF6598"/>
</dbReference>
<dbReference type="PANTHER" id="PTHR33065:SF131">
    <property type="entry name" value="EXPRESSED PROTEIN"/>
    <property type="match status" value="1"/>
</dbReference>
<dbReference type="Gramene" id="ONIVA12G04040.2">
    <property type="protein sequence ID" value="ONIVA12G04040.2"/>
    <property type="gene ID" value="ONIVA12G04040"/>
</dbReference>
<feature type="compositionally biased region" description="Basic and acidic residues" evidence="1">
    <location>
        <begin position="17"/>
        <end position="30"/>
    </location>
</feature>
<dbReference type="STRING" id="4536.A0A0E0J7C1"/>
<dbReference type="Gramene" id="ONIVA12G04040.4">
    <property type="protein sequence ID" value="ONIVA12G04040.4"/>
    <property type="gene ID" value="ONIVA12G04040"/>
</dbReference>
<dbReference type="EnsemblPlants" id="ONIVA12G04040.4">
    <property type="protein sequence ID" value="ONIVA12G04040.4"/>
    <property type="gene ID" value="ONIVA12G04040"/>
</dbReference>
<dbReference type="EnsemblPlants" id="ONIVA12G04040.2">
    <property type="protein sequence ID" value="ONIVA12G04040.2"/>
    <property type="gene ID" value="ONIVA12G04040"/>
</dbReference>
<feature type="region of interest" description="Disordered" evidence="1">
    <location>
        <begin position="1"/>
        <end position="74"/>
    </location>
</feature>
<evidence type="ECO:0000313" key="4">
    <source>
        <dbReference type="Proteomes" id="UP000006591"/>
    </source>
</evidence>
<feature type="compositionally biased region" description="Acidic residues" evidence="1">
    <location>
        <begin position="57"/>
        <end position="68"/>
    </location>
</feature>